<feature type="domain" description="VWFA" evidence="2">
    <location>
        <begin position="86"/>
        <end position="283"/>
    </location>
</feature>
<dbReference type="InterPro" id="IPR033881">
    <property type="entry name" value="vWA_BatA_type"/>
</dbReference>
<feature type="transmembrane region" description="Helical" evidence="1">
    <location>
        <begin position="299"/>
        <end position="320"/>
    </location>
</feature>
<keyword evidence="1" id="KW-0472">Membrane</keyword>
<proteinExistence type="predicted"/>
<accession>A0ABU3R4B7</accession>
<evidence type="ECO:0000313" key="3">
    <source>
        <dbReference type="EMBL" id="MDU0114498.1"/>
    </source>
</evidence>
<dbReference type="InterPro" id="IPR036465">
    <property type="entry name" value="vWFA_dom_sf"/>
</dbReference>
<comment type="caution">
    <text evidence="3">The sequence shown here is derived from an EMBL/GenBank/DDBJ whole genome shotgun (WGS) entry which is preliminary data.</text>
</comment>
<feature type="transmembrane region" description="Helical" evidence="1">
    <location>
        <begin position="53"/>
        <end position="73"/>
    </location>
</feature>
<evidence type="ECO:0000256" key="1">
    <source>
        <dbReference type="SAM" id="Phobius"/>
    </source>
</evidence>
<dbReference type="PROSITE" id="PS50234">
    <property type="entry name" value="VWFA"/>
    <property type="match status" value="1"/>
</dbReference>
<dbReference type="SUPFAM" id="SSF53300">
    <property type="entry name" value="vWA-like"/>
    <property type="match status" value="1"/>
</dbReference>
<dbReference type="PANTHER" id="PTHR22550:SF18">
    <property type="entry name" value="VWFA DOMAIN-CONTAINING PROTEIN"/>
    <property type="match status" value="1"/>
</dbReference>
<dbReference type="PANTHER" id="PTHR22550">
    <property type="entry name" value="SPORE GERMINATION PROTEIN"/>
    <property type="match status" value="1"/>
</dbReference>
<protein>
    <submittedName>
        <fullName evidence="3">VWA domain-containing protein</fullName>
    </submittedName>
</protein>
<dbReference type="EMBL" id="JAWCUA010000010">
    <property type="protein sequence ID" value="MDU0114498.1"/>
    <property type="molecule type" value="Genomic_DNA"/>
</dbReference>
<keyword evidence="1" id="KW-0812">Transmembrane</keyword>
<dbReference type="Gene3D" id="3.40.50.410">
    <property type="entry name" value="von Willebrand factor, type A domain"/>
    <property type="match status" value="1"/>
</dbReference>
<keyword evidence="1" id="KW-1133">Transmembrane helix</keyword>
<organism evidence="3 4">
    <name type="scientific">Psychrosphaera aquimarina</name>
    <dbReference type="NCBI Taxonomy" id="2044854"/>
    <lineage>
        <taxon>Bacteria</taxon>
        <taxon>Pseudomonadati</taxon>
        <taxon>Pseudomonadota</taxon>
        <taxon>Gammaproteobacteria</taxon>
        <taxon>Alteromonadales</taxon>
        <taxon>Pseudoalteromonadaceae</taxon>
        <taxon>Psychrosphaera</taxon>
    </lineage>
</organism>
<dbReference type="RefSeq" id="WP_315948147.1">
    <property type="nucleotide sequence ID" value="NZ_JAWCUA010000010.1"/>
</dbReference>
<feature type="transmembrane region" description="Helical" evidence="1">
    <location>
        <begin position="6"/>
        <end position="25"/>
    </location>
</feature>
<dbReference type="InterPro" id="IPR002035">
    <property type="entry name" value="VWF_A"/>
</dbReference>
<evidence type="ECO:0000259" key="2">
    <source>
        <dbReference type="PROSITE" id="PS50234"/>
    </source>
</evidence>
<dbReference type="InterPro" id="IPR050768">
    <property type="entry name" value="UPF0353/GerABKA_families"/>
</dbReference>
<keyword evidence="4" id="KW-1185">Reference proteome</keyword>
<reference evidence="3 4" key="1">
    <citation type="submission" date="2023-10" db="EMBL/GenBank/DDBJ databases">
        <title>Psychrosphaera aquimaarina strain SW33 isolated from seawater.</title>
        <authorList>
            <person name="Bayburt H."/>
            <person name="Kim J.M."/>
            <person name="Choi B.J."/>
            <person name="Jeon C.O."/>
        </authorList>
    </citation>
    <scope>NUCLEOTIDE SEQUENCE [LARGE SCALE GENOMIC DNA]</scope>
    <source>
        <strain evidence="3 4">KCTC 52743</strain>
    </source>
</reference>
<dbReference type="Proteomes" id="UP001257914">
    <property type="component" value="Unassembled WGS sequence"/>
</dbReference>
<dbReference type="CDD" id="cd01467">
    <property type="entry name" value="vWA_BatA_type"/>
    <property type="match status" value="1"/>
</dbReference>
<evidence type="ECO:0000313" key="4">
    <source>
        <dbReference type="Proteomes" id="UP001257914"/>
    </source>
</evidence>
<sequence length="340" mass="38233">MFSFAWPWLLTLLIAPFIIRLLPAVKKQESTALFLPTFDFIGTPSQSEIKRGFPWFALLIWIALVLAAARPQWLGEPVTIPQEGRELMLAVDLSGSMQYEDMMIGNQKVNRLVMLKYVLNDFIERRVGDRLGLILFADTAYVQTPLTYDRKTVRQMLDEAVLGLVGEKTAIGDALGLAAKRFNDKKDSNRILILLTDGQNTAGNIQPQEALEIAVAAGVKVYTIGVGADEMLVRSFFGNRKVNPSADLDEALLSDIAKQTGGQYFRARDTQGLQQIYEILDKLEPIEDDPIQLRPMQSLFFYPLSVALFLSVLAVYFPLIQRTLKWSNLRNKFAPSNQKS</sequence>
<name>A0ABU3R4B7_9GAMM</name>
<gene>
    <name evidence="3" type="ORF">RT723_16165</name>
</gene>
<dbReference type="SMART" id="SM00327">
    <property type="entry name" value="VWA"/>
    <property type="match status" value="1"/>
</dbReference>
<dbReference type="Pfam" id="PF00092">
    <property type="entry name" value="VWA"/>
    <property type="match status" value="1"/>
</dbReference>